<evidence type="ECO:0000313" key="2">
    <source>
        <dbReference type="EMBL" id="SBT01044.1"/>
    </source>
</evidence>
<organism evidence="2 3">
    <name type="scientific">Plasmodium ovale curtisi</name>
    <dbReference type="NCBI Taxonomy" id="864141"/>
    <lineage>
        <taxon>Eukaryota</taxon>
        <taxon>Sar</taxon>
        <taxon>Alveolata</taxon>
        <taxon>Apicomplexa</taxon>
        <taxon>Aconoidasida</taxon>
        <taxon>Haemosporida</taxon>
        <taxon>Plasmodiidae</taxon>
        <taxon>Plasmodium</taxon>
        <taxon>Plasmodium (Plasmodium)</taxon>
    </lineage>
</organism>
<gene>
    <name evidence="2" type="ORF">POVCU1_064230</name>
</gene>
<protein>
    <recommendedName>
        <fullName evidence="4">PIR Superfamily Protein</fullName>
    </recommendedName>
</protein>
<sequence>MTNGISKDELPSIKYRYIWNETICYEQISGVITQKIEPSHALLWTEQYNTILESYLLRSGISQDNIKNSKDMDDSGEDFNHISDKISKINSRLQSNENMEHLQREITRLREIYAVYQTKYNKFFQHYHQYSFGNFDRIILEINSTASKCLVEESLEQNPS</sequence>
<evidence type="ECO:0000256" key="1">
    <source>
        <dbReference type="SAM" id="Coils"/>
    </source>
</evidence>
<proteinExistence type="predicted"/>
<dbReference type="Proteomes" id="UP000078546">
    <property type="component" value="Unassembled WGS sequence"/>
</dbReference>
<name>A0A1A8X8W1_PLAOA</name>
<reference evidence="3" key="1">
    <citation type="submission" date="2016-05" db="EMBL/GenBank/DDBJ databases">
        <authorList>
            <person name="Naeem Raeece"/>
        </authorList>
    </citation>
    <scope>NUCLEOTIDE SEQUENCE [LARGE SCALE GENOMIC DNA]</scope>
</reference>
<evidence type="ECO:0000313" key="3">
    <source>
        <dbReference type="Proteomes" id="UP000078546"/>
    </source>
</evidence>
<keyword evidence="1" id="KW-0175">Coiled coil</keyword>
<dbReference type="EMBL" id="FLQV01002264">
    <property type="protein sequence ID" value="SBT01044.1"/>
    <property type="molecule type" value="Genomic_DNA"/>
</dbReference>
<dbReference type="AlphaFoldDB" id="A0A1A8X8W1"/>
<evidence type="ECO:0008006" key="4">
    <source>
        <dbReference type="Google" id="ProtNLM"/>
    </source>
</evidence>
<feature type="coiled-coil region" evidence="1">
    <location>
        <begin position="92"/>
        <end position="119"/>
    </location>
</feature>
<accession>A0A1A8X8W1</accession>